<evidence type="ECO:0000313" key="2">
    <source>
        <dbReference type="EMBL" id="EBA10489.1"/>
    </source>
</evidence>
<accession>A3JYA3</accession>
<dbReference type="CDD" id="cd03398">
    <property type="entry name" value="PAP2_haloperoxidase"/>
    <property type="match status" value="1"/>
</dbReference>
<evidence type="ECO:0000313" key="3">
    <source>
        <dbReference type="Proteomes" id="UP000005713"/>
    </source>
</evidence>
<feature type="domain" description="Phosphatidic acid phosphatase type 2/haloperoxidase" evidence="1">
    <location>
        <begin position="306"/>
        <end position="432"/>
    </location>
</feature>
<name>A3JYA3_SAGS3</name>
<protein>
    <submittedName>
        <fullName evidence="2">Phosphoesterase, PA-phosphatase related protein</fullName>
    </submittedName>
</protein>
<proteinExistence type="predicted"/>
<sequence>MTTAAVVAATPKAFAGQGCGSGASYIEGVVSPGNMTPVMWWSDQLVQKVRDTATPPPPATRAFAIGHLAGFVAVNGLAPRYAGPVKLPEPPMPVNADIAYGTAVATAINALFGWDNCELMAFLDGFEDGEAKNNAIVWGANAAHAVLDWRGEDGIGGSKELLYTKLDGPMAWQPTGPFFGAQNGPTFKQYGGPLLPGWGRMKTFAVGSARDFRPAPFPRQDSKEFMRQLEKVFQWGGATSDFRTEDQAEIAFFWEDGPRGATPPGHWQIIAMDLLQRQDLDLVDQARFMALISMAQADAAIVTWDCKFDMDVVRPETAIRTTVLPQDKFARFHDAEWKTLIPTPPFPAYTSGHSTFSGASARMLAHLLGTDNVSFTGGAPDLVNWPKQLTGVRRSWTRLSQAAEEAGASREYGGIHWEADNTEGLRIGGLIADTVFDTSLPRLG</sequence>
<reference evidence="2 3" key="1">
    <citation type="submission" date="2006-06" db="EMBL/GenBank/DDBJ databases">
        <authorList>
            <person name="Moran M.A."/>
            <person name="Ferriera S."/>
            <person name="Johnson J."/>
            <person name="Kravitz S."/>
            <person name="Beeson K."/>
            <person name="Sutton G."/>
            <person name="Rogers Y.-H."/>
            <person name="Friedman R."/>
            <person name="Frazier M."/>
            <person name="Venter J.C."/>
        </authorList>
    </citation>
    <scope>NUCLEOTIDE SEQUENCE [LARGE SCALE GENOMIC DNA]</scope>
    <source>
        <strain evidence="2 3">E-37</strain>
    </source>
</reference>
<dbReference type="InterPro" id="IPR052559">
    <property type="entry name" value="V-haloperoxidase"/>
</dbReference>
<dbReference type="PANTHER" id="PTHR34599:SF2">
    <property type="entry name" value="TRAF-TYPE DOMAIN-CONTAINING PROTEIN"/>
    <property type="match status" value="1"/>
</dbReference>
<dbReference type="AlphaFoldDB" id="A3JYA3"/>
<dbReference type="Pfam" id="PF01569">
    <property type="entry name" value="PAP2"/>
    <property type="match status" value="1"/>
</dbReference>
<dbReference type="eggNOG" id="COG0671">
    <property type="taxonomic scope" value="Bacteria"/>
</dbReference>
<organism evidence="2 3">
    <name type="scientific">Sagittula stellata (strain ATCC 700073 / DSM 11524 / E-37)</name>
    <dbReference type="NCBI Taxonomy" id="388399"/>
    <lineage>
        <taxon>Bacteria</taxon>
        <taxon>Pseudomonadati</taxon>
        <taxon>Pseudomonadota</taxon>
        <taxon>Alphaproteobacteria</taxon>
        <taxon>Rhodobacterales</taxon>
        <taxon>Roseobacteraceae</taxon>
        <taxon>Sagittula</taxon>
    </lineage>
</organism>
<dbReference type="EMBL" id="AAYA01000001">
    <property type="protein sequence ID" value="EBA10489.1"/>
    <property type="molecule type" value="Genomic_DNA"/>
</dbReference>
<gene>
    <name evidence="2" type="ORF">SSE37_20827</name>
</gene>
<keyword evidence="3" id="KW-1185">Reference proteome</keyword>
<evidence type="ECO:0000259" key="1">
    <source>
        <dbReference type="Pfam" id="PF01569"/>
    </source>
</evidence>
<dbReference type="InterPro" id="IPR000326">
    <property type="entry name" value="PAP2/HPO"/>
</dbReference>
<dbReference type="Gene3D" id="1.10.606.20">
    <property type="match status" value="1"/>
</dbReference>
<dbReference type="PANTHER" id="PTHR34599">
    <property type="entry name" value="PEROXIDASE-RELATED"/>
    <property type="match status" value="1"/>
</dbReference>
<dbReference type="Proteomes" id="UP000005713">
    <property type="component" value="Unassembled WGS sequence"/>
</dbReference>
<dbReference type="SUPFAM" id="SSF48317">
    <property type="entry name" value="Acid phosphatase/Vanadium-dependent haloperoxidase"/>
    <property type="match status" value="1"/>
</dbReference>
<dbReference type="InterPro" id="IPR036938">
    <property type="entry name" value="PAP2/HPO_sf"/>
</dbReference>
<comment type="caution">
    <text evidence="2">The sequence shown here is derived from an EMBL/GenBank/DDBJ whole genome shotgun (WGS) entry which is preliminary data.</text>
</comment>